<gene>
    <name evidence="10" type="ORF">TPSB3V08_LOCUS2178</name>
</gene>
<proteinExistence type="predicted"/>
<comment type="subcellular location">
    <subcellularLocation>
        <location evidence="1">Cytoplasm</location>
        <location evidence="1">Cytoskeleton</location>
        <location evidence="1">Flagellum axoneme</location>
    </subcellularLocation>
</comment>
<protein>
    <submittedName>
        <fullName evidence="10">Uncharacterized protein</fullName>
    </submittedName>
</protein>
<feature type="compositionally biased region" description="Basic and acidic residues" evidence="9">
    <location>
        <begin position="291"/>
        <end position="302"/>
    </location>
</feature>
<sequence>MGQIKPDLGQVEPDMVIYSYNPAVLVGNWFEEQKKYIPNRLQHFSTYHIDFQSPDHILEPDNNFVADKCIQNEGLGSELLLPYSNRYRSNYTSSSDLHYNHAVRCKEKTRARHYNPRFDQWRPQQDWTCGYGNLTHFDLLETKEEEWHKDVSIDIKTTEYRETYLPPLAESYTSTRAAVPKSEATLNSATLGPTYHKVRVMEVLPYKRIEESYLCDMIWAAYNFHNGLLWLRCLDHVRTIARDMWPHPSGLYIKASLFTTGSITTVVTTSVSNQPQKPFPPASPSPSVTIEPRKAAAEKTSPEPEPCELQDDESPKSSTHNLRSHSALKPSARMTCFDCMGTLHTIGFSVDTDIRLLQDADEAIGHIAQLKREEKERPTACEASSRGEN</sequence>
<organism evidence="10">
    <name type="scientific">Timema poppense</name>
    <name type="common">Walking stick</name>
    <dbReference type="NCBI Taxonomy" id="170557"/>
    <lineage>
        <taxon>Eukaryota</taxon>
        <taxon>Metazoa</taxon>
        <taxon>Ecdysozoa</taxon>
        <taxon>Arthropoda</taxon>
        <taxon>Hexapoda</taxon>
        <taxon>Insecta</taxon>
        <taxon>Pterygota</taxon>
        <taxon>Neoptera</taxon>
        <taxon>Polyneoptera</taxon>
        <taxon>Phasmatodea</taxon>
        <taxon>Timematodea</taxon>
        <taxon>Timematoidea</taxon>
        <taxon>Timematidae</taxon>
        <taxon>Timema</taxon>
    </lineage>
</organism>
<evidence type="ECO:0000256" key="7">
    <source>
        <dbReference type="ARBA" id="ARBA00035003"/>
    </source>
</evidence>
<dbReference type="InterPro" id="IPR054709">
    <property type="entry name" value="CFAP107"/>
</dbReference>
<evidence type="ECO:0000256" key="8">
    <source>
        <dbReference type="ARBA" id="ARBA00046435"/>
    </source>
</evidence>
<evidence type="ECO:0000256" key="6">
    <source>
        <dbReference type="ARBA" id="ARBA00023273"/>
    </source>
</evidence>
<dbReference type="PANTHER" id="PTHR31180">
    <property type="entry name" value="CILIA- AND FLAGELLA-ASSOCIATED PROTEIN 107-RELATED"/>
    <property type="match status" value="1"/>
</dbReference>
<feature type="region of interest" description="Disordered" evidence="9">
    <location>
        <begin position="271"/>
        <end position="327"/>
    </location>
</feature>
<comment type="subunit">
    <text evidence="8">Microtubule inner protein component of sperm flagellar doublet microtubules.</text>
</comment>
<dbReference type="Pfam" id="PF22595">
    <property type="entry name" value="CFAP107"/>
    <property type="match status" value="1"/>
</dbReference>
<comment type="function">
    <text evidence="7">Microtubule inner protein (MIP) part of the dynein-decorated doublet microtubules (DMTs) in cilia axoneme, which is required for motile cilia beating.</text>
</comment>
<dbReference type="EMBL" id="OD000843">
    <property type="protein sequence ID" value="CAD7399514.1"/>
    <property type="molecule type" value="Genomic_DNA"/>
</dbReference>
<keyword evidence="3" id="KW-0282">Flagellum</keyword>
<accession>A0A7R9CNF4</accession>
<evidence type="ECO:0000256" key="3">
    <source>
        <dbReference type="ARBA" id="ARBA00022846"/>
    </source>
</evidence>
<keyword evidence="5" id="KW-0206">Cytoskeleton</keyword>
<dbReference type="PANTHER" id="PTHR31180:SF2">
    <property type="entry name" value="CILIA- AND FLAGELLA-ASSOCIATED PROTEIN 107"/>
    <property type="match status" value="1"/>
</dbReference>
<name>A0A7R9CNF4_TIMPO</name>
<keyword evidence="6" id="KW-0966">Cell projection</keyword>
<evidence type="ECO:0000256" key="1">
    <source>
        <dbReference type="ARBA" id="ARBA00004611"/>
    </source>
</evidence>
<evidence type="ECO:0000256" key="4">
    <source>
        <dbReference type="ARBA" id="ARBA00023069"/>
    </source>
</evidence>
<evidence type="ECO:0000313" key="10">
    <source>
        <dbReference type="EMBL" id="CAD7399514.1"/>
    </source>
</evidence>
<reference evidence="10" key="1">
    <citation type="submission" date="2020-11" db="EMBL/GenBank/DDBJ databases">
        <authorList>
            <person name="Tran Van P."/>
        </authorList>
    </citation>
    <scope>NUCLEOTIDE SEQUENCE</scope>
</reference>
<dbReference type="GO" id="GO:0005879">
    <property type="term" value="C:axonemal microtubule"/>
    <property type="evidence" value="ECO:0007669"/>
    <property type="project" value="TreeGrafter"/>
</dbReference>
<evidence type="ECO:0000256" key="9">
    <source>
        <dbReference type="SAM" id="MobiDB-lite"/>
    </source>
</evidence>
<evidence type="ECO:0000256" key="2">
    <source>
        <dbReference type="ARBA" id="ARBA00022490"/>
    </source>
</evidence>
<keyword evidence="4" id="KW-0969">Cilium</keyword>
<dbReference type="GO" id="GO:0030317">
    <property type="term" value="P:flagellated sperm motility"/>
    <property type="evidence" value="ECO:0007669"/>
    <property type="project" value="InterPro"/>
</dbReference>
<evidence type="ECO:0000256" key="5">
    <source>
        <dbReference type="ARBA" id="ARBA00023212"/>
    </source>
</evidence>
<keyword evidence="2" id="KW-0963">Cytoplasm</keyword>
<dbReference type="InterPro" id="IPR037662">
    <property type="entry name" value="CFAP68/107"/>
</dbReference>
<dbReference type="AlphaFoldDB" id="A0A7R9CNF4"/>